<accession>A3DC15</accession>
<name>A3DC15_ACET2</name>
<feature type="transmembrane region" description="Helical" evidence="1">
    <location>
        <begin position="80"/>
        <end position="101"/>
    </location>
</feature>
<evidence type="ECO:0000313" key="3">
    <source>
        <dbReference type="Proteomes" id="UP000002145"/>
    </source>
</evidence>
<reference evidence="2 3" key="2">
    <citation type="journal article" date="2013" name="Biotechnol. Biofuels">
        <title>Global transcriptome analysis of Clostridium thermocellum ATCC 27405 during growth on dilute acid pretreated Populus and switchgrass.</title>
        <authorList>
            <person name="Wilson C.M."/>
            <person name="Rodriguez M.Jr."/>
            <person name="Johnson C.M."/>
            <person name="Martin S.L."/>
            <person name="Chu T.M."/>
            <person name="Wolfinger R.D."/>
            <person name="Hauser L.J."/>
            <person name="Land M.L."/>
            <person name="Klingeman D.M."/>
            <person name="Syed M.H."/>
            <person name="Ragauskas A.J."/>
            <person name="Tschaplinski T.J."/>
            <person name="Mielenz J.R."/>
            <person name="Brown S.D."/>
        </authorList>
    </citation>
    <scope>NUCLEOTIDE SEQUENCE [LARGE SCALE GENOMIC DNA]</scope>
    <source>
        <strain evidence="3">ATCC 27405 / DSM 1237 / JCM 9322 / NBRC 103400 / NCIMB 10682 / NRRL B-4536 / VPI 7372</strain>
    </source>
</reference>
<dbReference type="Proteomes" id="UP000002145">
    <property type="component" value="Chromosome"/>
</dbReference>
<evidence type="ECO:0000256" key="1">
    <source>
        <dbReference type="SAM" id="Phobius"/>
    </source>
</evidence>
<dbReference type="KEGG" id="cth:Cthe_0255"/>
<dbReference type="STRING" id="203119.Cthe_0255"/>
<keyword evidence="1" id="KW-0472">Membrane</keyword>
<keyword evidence="3" id="KW-1185">Reference proteome</keyword>
<reference evidence="3" key="1">
    <citation type="submission" date="2007-02" db="EMBL/GenBank/DDBJ databases">
        <title>Complete sequence of Clostridium thermocellum ATCC 27405.</title>
        <authorList>
            <consortium name="US DOE Joint Genome Institute"/>
            <person name="Copeland A."/>
            <person name="Lucas S."/>
            <person name="Lapidus A."/>
            <person name="Barry K."/>
            <person name="Detter J.C."/>
            <person name="Glavina del Rio T."/>
            <person name="Hammon N."/>
            <person name="Israni S."/>
            <person name="Dalin E."/>
            <person name="Tice H."/>
            <person name="Pitluck S."/>
            <person name="Chertkov O."/>
            <person name="Brettin T."/>
            <person name="Bruce D."/>
            <person name="Han C."/>
            <person name="Tapia R."/>
            <person name="Gilna P."/>
            <person name="Schmutz J."/>
            <person name="Larimer F."/>
            <person name="Land M."/>
            <person name="Hauser L."/>
            <person name="Kyrpides N."/>
            <person name="Mikhailova N."/>
            <person name="Wu J.H.D."/>
            <person name="Newcomb M."/>
            <person name="Richardson P."/>
        </authorList>
    </citation>
    <scope>NUCLEOTIDE SEQUENCE [LARGE SCALE GENOMIC DNA]</scope>
    <source>
        <strain evidence="3">ATCC 27405 / DSM 1237 / JCM 9322 / NBRC 103400 / NCIMB 10682 / NRRL B-4536 / VPI 7372</strain>
    </source>
</reference>
<keyword evidence="1" id="KW-1133">Transmembrane helix</keyword>
<protein>
    <submittedName>
        <fullName evidence="2">Uncharacterized protein</fullName>
    </submittedName>
</protein>
<feature type="transmembrane region" description="Helical" evidence="1">
    <location>
        <begin position="27"/>
        <end position="48"/>
    </location>
</feature>
<feature type="transmembrane region" description="Helical" evidence="1">
    <location>
        <begin position="107"/>
        <end position="131"/>
    </location>
</feature>
<proteinExistence type="predicted"/>
<keyword evidence="1" id="KW-0812">Transmembrane</keyword>
<evidence type="ECO:0000313" key="2">
    <source>
        <dbReference type="EMBL" id="ABN51494.1"/>
    </source>
</evidence>
<sequence length="137" mass="15284">MLFAAPSVLVHSKMLKSEPAESVYTRYFPLHLTALLFLIITVLLMAAIRLQKLDRQYDEMISGGASEADVKLIILNNIKVYSVFLAVILFSGFVLVALAFAMSKIKATRLTVIITVTTGVVLVLGCVLYLYRKWTKK</sequence>
<dbReference type="EMBL" id="CP000568">
    <property type="protein sequence ID" value="ABN51494.1"/>
    <property type="molecule type" value="Genomic_DNA"/>
</dbReference>
<dbReference type="AlphaFoldDB" id="A3DC15"/>
<dbReference type="HOGENOM" id="CLU_1861780_0_0_9"/>
<organism evidence="2 3">
    <name type="scientific">Acetivibrio thermocellus (strain ATCC 27405 / DSM 1237 / JCM 9322 / NBRC 103400 / NCIMB 10682 / NRRL B-4536 / VPI 7372)</name>
    <name type="common">Clostridium thermocellum</name>
    <dbReference type="NCBI Taxonomy" id="203119"/>
    <lineage>
        <taxon>Bacteria</taxon>
        <taxon>Bacillati</taxon>
        <taxon>Bacillota</taxon>
        <taxon>Clostridia</taxon>
        <taxon>Eubacteriales</taxon>
        <taxon>Oscillospiraceae</taxon>
        <taxon>Acetivibrio</taxon>
    </lineage>
</organism>
<gene>
    <name evidence="2" type="ordered locus">Cthe_0255</name>
</gene>